<evidence type="ECO:0000256" key="6">
    <source>
        <dbReference type="ARBA" id="ARBA00022574"/>
    </source>
</evidence>
<dbReference type="InterPro" id="IPR036322">
    <property type="entry name" value="WD40_repeat_dom_sf"/>
</dbReference>
<dbReference type="Pfam" id="PF08662">
    <property type="entry name" value="eIF2A"/>
    <property type="match status" value="1"/>
</dbReference>
<dbReference type="GO" id="GO:0000049">
    <property type="term" value="F:tRNA binding"/>
    <property type="evidence" value="ECO:0007669"/>
    <property type="project" value="UniProtKB-UniRule"/>
</dbReference>
<dbReference type="AlphaFoldDB" id="A0A6J3R8M7"/>
<reference evidence="16" key="1">
    <citation type="submission" date="2025-08" db="UniProtKB">
        <authorList>
            <consortium name="RefSeq"/>
        </authorList>
    </citation>
    <scope>IDENTIFICATION</scope>
    <source>
        <tissue evidence="16">Spleen</tissue>
    </source>
</reference>
<evidence type="ECO:0000256" key="12">
    <source>
        <dbReference type="PIRNR" id="PIRNR017222"/>
    </source>
</evidence>
<keyword evidence="6" id="KW-0853">WD repeat</keyword>
<dbReference type="InParanoid" id="A0A6J3R8M7"/>
<feature type="compositionally biased region" description="Polar residues" evidence="13">
    <location>
        <begin position="550"/>
        <end position="561"/>
    </location>
</feature>
<keyword evidence="9 12" id="KW-0648">Protein biosynthesis</keyword>
<evidence type="ECO:0000313" key="15">
    <source>
        <dbReference type="Proteomes" id="UP000245320"/>
    </source>
</evidence>
<evidence type="ECO:0000256" key="2">
    <source>
        <dbReference type="ARBA" id="ARBA00009573"/>
    </source>
</evidence>
<dbReference type="CTD" id="83939"/>
<keyword evidence="10" id="KW-0007">Acetylation</keyword>
<keyword evidence="5" id="KW-0597">Phosphoprotein</keyword>
<evidence type="ECO:0000256" key="9">
    <source>
        <dbReference type="ARBA" id="ARBA00022917"/>
    </source>
</evidence>
<evidence type="ECO:0000256" key="10">
    <source>
        <dbReference type="ARBA" id="ARBA00022990"/>
    </source>
</evidence>
<keyword evidence="11" id="KW-0175">Coiled coil</keyword>
<dbReference type="PANTHER" id="PTHR13227">
    <property type="entry name" value="EUKARYOTIC TRANSLATION INITIATION FACTOR 2A"/>
    <property type="match status" value="1"/>
</dbReference>
<evidence type="ECO:0000256" key="3">
    <source>
        <dbReference type="ARBA" id="ARBA00013819"/>
    </source>
</evidence>
<keyword evidence="15" id="KW-1185">Reference proteome</keyword>
<protein>
    <recommendedName>
        <fullName evidence="3 12">Eukaryotic translation initiation factor 2A</fullName>
        <shortName evidence="12">eIF-2A</shortName>
    </recommendedName>
</protein>
<keyword evidence="4 12" id="KW-0396">Initiation factor</keyword>
<evidence type="ECO:0000256" key="1">
    <source>
        <dbReference type="ARBA" id="ARBA00003993"/>
    </source>
</evidence>
<evidence type="ECO:0000256" key="11">
    <source>
        <dbReference type="ARBA" id="ARBA00023054"/>
    </source>
</evidence>
<comment type="function">
    <text evidence="1 12">Functions in the early steps of protein synthesis of a small number of specific mRNAs. Acts by directing the binding of methionyl-tRNAi to 40S ribosomal subunits. In contrast to the eIF-2 complex, it binds methionyl-tRNAi to 40S subunits in a codon-dependent manner, whereas the eIF-2 complex binds methionyl-tRNAi to 40S subunits in a GTP-dependent manner.</text>
</comment>
<comment type="similarity">
    <text evidence="2 12">Belongs to the WD repeat EIF2A family.</text>
</comment>
<dbReference type="Gene3D" id="2.130.10.10">
    <property type="entry name" value="YVTN repeat-like/Quinoprotein amine dehydrogenase"/>
    <property type="match status" value="2"/>
</dbReference>
<dbReference type="InterPro" id="IPR013979">
    <property type="entry name" value="TIF_beta_prop-like"/>
</dbReference>
<evidence type="ECO:0000256" key="4">
    <source>
        <dbReference type="ARBA" id="ARBA00022540"/>
    </source>
</evidence>
<dbReference type="FunFam" id="2.130.10.10:FF:000407">
    <property type="entry name" value="Eukaryotic translation initiation factor 2A"/>
    <property type="match status" value="1"/>
</dbReference>
<dbReference type="PIRSF" id="PIRSF017222">
    <property type="entry name" value="eIF2A"/>
    <property type="match status" value="1"/>
</dbReference>
<dbReference type="Proteomes" id="UP000245320">
    <property type="component" value="Chromosome 4"/>
</dbReference>
<sequence>MLEKIINLDNVGDDFGLMAGVSYMSINSRGWKSETRVPAWSVRGSEGLYMVNGPPHFTESTVFPRESGKNCKTCTFSKDGTLFAWGNGEKINVINVTNKGQLHSFDLPKTVCLEFSPKNTVLATWQPYTTSKDDTAGIPNLQLYDVKTGTCLKSFIQKKMQNWCPSWSEDETLCARNVNNEVHFFENNNFNTFASKLHLKKINDFVLSPGPQPYKVAVYVPGSKGAPSFVRLYQYPNFDGPHAALANKSFFKADKVTMLWNKKATAVLVIASTEVDKTGASYYGEQTLHYIATNGESAVVQLPKNGPIYDVVWNSSSTEFCAVYGFMPAKATVFNLKCDPVFDFGTGPRNAAYYSPHGHILVLAGFGNLRGQMEVWDVKNYKLISKPVASDSTYFAWCPDGEHILTATCAPRLRVNNGYKIWHYTGSVLHKYDVPSNAELWQVSWQPFLDGIFPEKAITYQAVPSDVPSEEPKVATAYRPPALRNKPVTNSKLHEEEPPQNMKPQPGNEKPLSKTALKNQRKHEAKKAAKQEARSDKSSDMAPTPAPQSAPRNTISQSTSGDPEIDKKIKNLKKKLKAIEQLKEQAATGKQLEKNQLEKIQKEKALLQELEDLELGI</sequence>
<dbReference type="GeneID" id="101335216"/>
<evidence type="ECO:0000256" key="13">
    <source>
        <dbReference type="SAM" id="MobiDB-lite"/>
    </source>
</evidence>
<feature type="compositionally biased region" description="Basic and acidic residues" evidence="13">
    <location>
        <begin position="526"/>
        <end position="539"/>
    </location>
</feature>
<dbReference type="GO" id="GO:0043022">
    <property type="term" value="F:ribosome binding"/>
    <property type="evidence" value="ECO:0007669"/>
    <property type="project" value="UniProtKB-UniRule"/>
</dbReference>
<gene>
    <name evidence="16" type="primary">EIF2A</name>
</gene>
<dbReference type="SUPFAM" id="SSF50978">
    <property type="entry name" value="WD40 repeat-like"/>
    <property type="match status" value="1"/>
</dbReference>
<dbReference type="GO" id="GO:0022627">
    <property type="term" value="C:cytosolic small ribosomal subunit"/>
    <property type="evidence" value="ECO:0007669"/>
    <property type="project" value="TreeGrafter"/>
</dbReference>
<feature type="region of interest" description="Disordered" evidence="13">
    <location>
        <begin position="464"/>
        <end position="569"/>
    </location>
</feature>
<accession>A0A6J3R8M7</accession>
<proteinExistence type="inferred from homology"/>
<dbReference type="OrthoDB" id="2194683at2759"/>
<dbReference type="PANTHER" id="PTHR13227:SF0">
    <property type="entry name" value="EUKARYOTIC TRANSLATION INITIATION FACTOR 2A"/>
    <property type="match status" value="1"/>
</dbReference>
<dbReference type="InterPro" id="IPR015943">
    <property type="entry name" value="WD40/YVTN_repeat-like_dom_sf"/>
</dbReference>
<name>A0A6J3R8M7_TURTR</name>
<dbReference type="GO" id="GO:0006417">
    <property type="term" value="P:regulation of translation"/>
    <property type="evidence" value="ECO:0007669"/>
    <property type="project" value="UniProtKB-KW"/>
</dbReference>
<evidence type="ECO:0000313" key="16">
    <source>
        <dbReference type="RefSeq" id="XP_033711210.1"/>
    </source>
</evidence>
<dbReference type="FunFam" id="2.130.10.10:FF:000359">
    <property type="entry name" value="Eukaryotic translation initiation factor 2A"/>
    <property type="match status" value="1"/>
</dbReference>
<keyword evidence="8 12" id="KW-0810">Translation regulation</keyword>
<evidence type="ECO:0000256" key="7">
    <source>
        <dbReference type="ARBA" id="ARBA00022737"/>
    </source>
</evidence>
<feature type="domain" description="Translation initiation factor beta propellor-like" evidence="14">
    <location>
        <begin position="248"/>
        <end position="443"/>
    </location>
</feature>
<evidence type="ECO:0000256" key="5">
    <source>
        <dbReference type="ARBA" id="ARBA00022553"/>
    </source>
</evidence>
<dbReference type="GO" id="GO:0003729">
    <property type="term" value="F:mRNA binding"/>
    <property type="evidence" value="ECO:0007669"/>
    <property type="project" value="TreeGrafter"/>
</dbReference>
<organism evidence="15 16">
    <name type="scientific">Tursiops truncatus</name>
    <name type="common">Atlantic bottle-nosed dolphin</name>
    <name type="synonym">Delphinus truncatus</name>
    <dbReference type="NCBI Taxonomy" id="9739"/>
    <lineage>
        <taxon>Eukaryota</taxon>
        <taxon>Metazoa</taxon>
        <taxon>Chordata</taxon>
        <taxon>Craniata</taxon>
        <taxon>Vertebrata</taxon>
        <taxon>Euteleostomi</taxon>
        <taxon>Mammalia</taxon>
        <taxon>Eutheria</taxon>
        <taxon>Laurasiatheria</taxon>
        <taxon>Artiodactyla</taxon>
        <taxon>Whippomorpha</taxon>
        <taxon>Cetacea</taxon>
        <taxon>Odontoceti</taxon>
        <taxon>Delphinidae</taxon>
        <taxon>Tursiops</taxon>
    </lineage>
</organism>
<keyword evidence="7" id="KW-0677">Repeat</keyword>
<evidence type="ECO:0000259" key="14">
    <source>
        <dbReference type="Pfam" id="PF08662"/>
    </source>
</evidence>
<dbReference type="GO" id="GO:0003743">
    <property type="term" value="F:translation initiation factor activity"/>
    <property type="evidence" value="ECO:0007669"/>
    <property type="project" value="UniProtKB-UniRule"/>
</dbReference>
<dbReference type="InterPro" id="IPR011387">
    <property type="entry name" value="TIF2A"/>
</dbReference>
<dbReference type="RefSeq" id="XP_033711210.1">
    <property type="nucleotide sequence ID" value="XM_033855319.1"/>
</dbReference>
<evidence type="ECO:0000256" key="8">
    <source>
        <dbReference type="ARBA" id="ARBA00022845"/>
    </source>
</evidence>